<dbReference type="Pfam" id="PF14111">
    <property type="entry name" value="DUF4283"/>
    <property type="match status" value="1"/>
</dbReference>
<accession>A0AAW2BG68</accession>
<evidence type="ECO:0000313" key="3">
    <source>
        <dbReference type="Proteomes" id="UP001459277"/>
    </source>
</evidence>
<dbReference type="PANTHER" id="PTHR31286:SF99">
    <property type="entry name" value="DUF4283 DOMAIN-CONTAINING PROTEIN"/>
    <property type="match status" value="1"/>
</dbReference>
<protein>
    <recommendedName>
        <fullName evidence="1">DUF4283 domain-containing protein</fullName>
    </recommendedName>
</protein>
<dbReference type="InterPro" id="IPR040256">
    <property type="entry name" value="At4g02000-like"/>
</dbReference>
<dbReference type="Proteomes" id="UP001459277">
    <property type="component" value="Unassembled WGS sequence"/>
</dbReference>
<dbReference type="PANTHER" id="PTHR31286">
    <property type="entry name" value="GLYCINE-RICH CELL WALL STRUCTURAL PROTEIN 1.8-LIKE"/>
    <property type="match status" value="1"/>
</dbReference>
<evidence type="ECO:0000259" key="1">
    <source>
        <dbReference type="Pfam" id="PF14111"/>
    </source>
</evidence>
<gene>
    <name evidence="2" type="ORF">SO802_033319</name>
</gene>
<feature type="domain" description="DUF4283" evidence="1">
    <location>
        <begin position="90"/>
        <end position="136"/>
    </location>
</feature>
<dbReference type="EMBL" id="JAZDWU010000012">
    <property type="protein sequence ID" value="KAK9983794.1"/>
    <property type="molecule type" value="Genomic_DNA"/>
</dbReference>
<name>A0AAW2BG68_9ROSI</name>
<reference evidence="2 3" key="1">
    <citation type="submission" date="2024-01" db="EMBL/GenBank/DDBJ databases">
        <title>A telomere-to-telomere, gap-free genome of sweet tea (Lithocarpus litseifolius).</title>
        <authorList>
            <person name="Zhou J."/>
        </authorList>
    </citation>
    <scope>NUCLEOTIDE SEQUENCE [LARGE SCALE GENOMIC DNA]</scope>
    <source>
        <strain evidence="2">Zhou-2022a</strain>
        <tissue evidence="2">Leaf</tissue>
    </source>
</reference>
<organism evidence="2 3">
    <name type="scientific">Lithocarpus litseifolius</name>
    <dbReference type="NCBI Taxonomy" id="425828"/>
    <lineage>
        <taxon>Eukaryota</taxon>
        <taxon>Viridiplantae</taxon>
        <taxon>Streptophyta</taxon>
        <taxon>Embryophyta</taxon>
        <taxon>Tracheophyta</taxon>
        <taxon>Spermatophyta</taxon>
        <taxon>Magnoliopsida</taxon>
        <taxon>eudicotyledons</taxon>
        <taxon>Gunneridae</taxon>
        <taxon>Pentapetalae</taxon>
        <taxon>rosids</taxon>
        <taxon>fabids</taxon>
        <taxon>Fagales</taxon>
        <taxon>Fagaceae</taxon>
        <taxon>Lithocarpus</taxon>
    </lineage>
</organism>
<comment type="caution">
    <text evidence="2">The sequence shown here is derived from an EMBL/GenBank/DDBJ whole genome shotgun (WGS) entry which is preliminary data.</text>
</comment>
<evidence type="ECO:0000313" key="2">
    <source>
        <dbReference type="EMBL" id="KAK9983794.1"/>
    </source>
</evidence>
<sequence>MNSTSTPENPSLAFSSEETDHLVRSTKKQKSIATYSYPQQPLKLYRDSFTHLSSSWESCMLHNMHRNDEDAGSDLDEDPEDPFLVDLHCINLGLDYFLIIFKLEEDYWKVINEGPWFIGQQILFVRQWSPGFHPSEARITTTAVWATLLELPIELYDRSILQRIGNQLDNLLKIVTRTIDNVRGRYARLCV</sequence>
<dbReference type="InterPro" id="IPR025558">
    <property type="entry name" value="DUF4283"/>
</dbReference>
<dbReference type="AlphaFoldDB" id="A0AAW2BG68"/>
<keyword evidence="3" id="KW-1185">Reference proteome</keyword>
<proteinExistence type="predicted"/>